<sequence>MSEKRRDSKNRVLRSGESQRKDGRYAYKYIDTFGKTQFVYAWKLVPTDKTPKGKREDKSLREKVKEIQKDLEDGIDPVGKKMTVCQLYEKHIRNRANVRHGTKQGRQQLMRILEEDTIGAYSIENVKMSDAKEWALRMKEKGYSFKTISNYKRSLKAAFYTAIQDDCIRKNPFDFPINTVIEDDTEPKIPLSPNQEESLLSFVKSDKVYYKYYDELIILLGTGLRISEFCGLTDRDIDFENRTINVDHQLQYSGKKSYRIETPKTDNGIRKIPMSDRVLEALQRVMQNRKSSDFTVDGYTGFLFLTRNGTPQNYINYDIMFRRLVEKYNKSHEEALPTVTTPHTLRHTFCTNMANAGMNPKALQYLMGHANITMTLNYYAHATFDSAQVEFFRLAA</sequence>
<dbReference type="Pfam" id="PF02920">
    <property type="entry name" value="Integrase_DNA"/>
    <property type="match status" value="1"/>
</dbReference>
<dbReference type="GeneID" id="75076269"/>
<dbReference type="Proteomes" id="UP000003120">
    <property type="component" value="Unassembled WGS sequence"/>
</dbReference>
<dbReference type="SUPFAM" id="SSF54171">
    <property type="entry name" value="DNA-binding domain"/>
    <property type="match status" value="1"/>
</dbReference>
<evidence type="ECO:0000256" key="1">
    <source>
        <dbReference type="ARBA" id="ARBA00008857"/>
    </source>
</evidence>
<dbReference type="SUPFAM" id="SSF56349">
    <property type="entry name" value="DNA breaking-rejoining enzymes"/>
    <property type="match status" value="1"/>
</dbReference>
<dbReference type="AlphaFoldDB" id="A0AAN3VVB7"/>
<keyword evidence="3" id="KW-0233">DNA recombination</keyword>
<dbReference type="Gene3D" id="1.10.150.130">
    <property type="match status" value="1"/>
</dbReference>
<dbReference type="GO" id="GO:0006310">
    <property type="term" value="P:DNA recombination"/>
    <property type="evidence" value="ECO:0007669"/>
    <property type="project" value="UniProtKB-KW"/>
</dbReference>
<dbReference type="InterPro" id="IPR010998">
    <property type="entry name" value="Integrase_recombinase_N"/>
</dbReference>
<proteinExistence type="inferred from homology"/>
<comment type="similarity">
    <text evidence="1">Belongs to the 'phage' integrase family.</text>
</comment>
<dbReference type="InterPro" id="IPR050090">
    <property type="entry name" value="Tyrosine_recombinase_XerCD"/>
</dbReference>
<dbReference type="PANTHER" id="PTHR30349:SF41">
    <property type="entry name" value="INTEGRASE_RECOMBINASE PROTEIN MJ0367-RELATED"/>
    <property type="match status" value="1"/>
</dbReference>
<dbReference type="PROSITE" id="PS51898">
    <property type="entry name" value="TYR_RECOMBINASE"/>
    <property type="match status" value="1"/>
</dbReference>
<comment type="caution">
    <text evidence="7">The sequence shown here is derived from an EMBL/GenBank/DDBJ whole genome shotgun (WGS) entry which is preliminary data.</text>
</comment>
<dbReference type="InterPro" id="IPR002104">
    <property type="entry name" value="Integrase_catalytic"/>
</dbReference>
<evidence type="ECO:0000259" key="6">
    <source>
        <dbReference type="PROSITE" id="PS51900"/>
    </source>
</evidence>
<evidence type="ECO:0000313" key="7">
    <source>
        <dbReference type="EMBL" id="EJU16621.1"/>
    </source>
</evidence>
<evidence type="ECO:0000259" key="5">
    <source>
        <dbReference type="PROSITE" id="PS51898"/>
    </source>
</evidence>
<dbReference type="CDD" id="cd01189">
    <property type="entry name" value="INT_ICEBs1_C_like"/>
    <property type="match status" value="1"/>
</dbReference>
<name>A0AAN3VVB7_9FUSO</name>
<dbReference type="InterPro" id="IPR004191">
    <property type="entry name" value="Integrase_Tn916-type_DNA-bd_N"/>
</dbReference>
<keyword evidence="2 4" id="KW-0238">DNA-binding</keyword>
<dbReference type="PANTHER" id="PTHR30349">
    <property type="entry name" value="PHAGE INTEGRASE-RELATED"/>
    <property type="match status" value="1"/>
</dbReference>
<accession>A0AAN3VVB7</accession>
<organism evidence="7 8">
    <name type="scientific">Fusobacterium necrophorum subsp. funduliforme Fnf 1007</name>
    <dbReference type="NCBI Taxonomy" id="1161424"/>
    <lineage>
        <taxon>Bacteria</taxon>
        <taxon>Fusobacteriati</taxon>
        <taxon>Fusobacteriota</taxon>
        <taxon>Fusobacteriia</taxon>
        <taxon>Fusobacteriales</taxon>
        <taxon>Fusobacteriaceae</taxon>
        <taxon>Fusobacterium</taxon>
    </lineage>
</organism>
<evidence type="ECO:0000256" key="2">
    <source>
        <dbReference type="ARBA" id="ARBA00023125"/>
    </source>
</evidence>
<feature type="domain" description="Core-binding (CB)" evidence="6">
    <location>
        <begin position="79"/>
        <end position="163"/>
    </location>
</feature>
<dbReference type="InterPro" id="IPR011010">
    <property type="entry name" value="DNA_brk_join_enz"/>
</dbReference>
<evidence type="ECO:0000256" key="4">
    <source>
        <dbReference type="PROSITE-ProRule" id="PRU01248"/>
    </source>
</evidence>
<feature type="domain" description="Tyr recombinase" evidence="5">
    <location>
        <begin position="186"/>
        <end position="392"/>
    </location>
</feature>
<dbReference type="GO" id="GO:0003677">
    <property type="term" value="F:DNA binding"/>
    <property type="evidence" value="ECO:0007669"/>
    <property type="project" value="UniProtKB-UniRule"/>
</dbReference>
<evidence type="ECO:0000256" key="3">
    <source>
        <dbReference type="ARBA" id="ARBA00023172"/>
    </source>
</evidence>
<protein>
    <submittedName>
        <fullName evidence="7">Site-specific recombinase, phage integrase family</fullName>
    </submittedName>
</protein>
<dbReference type="GO" id="GO:0008907">
    <property type="term" value="F:integrase activity"/>
    <property type="evidence" value="ECO:0007669"/>
    <property type="project" value="InterPro"/>
</dbReference>
<dbReference type="InterPro" id="IPR044068">
    <property type="entry name" value="CB"/>
</dbReference>
<dbReference type="InterPro" id="IPR016177">
    <property type="entry name" value="DNA-bd_dom_sf"/>
</dbReference>
<dbReference type="Pfam" id="PF00589">
    <property type="entry name" value="Phage_integrase"/>
    <property type="match status" value="1"/>
</dbReference>
<dbReference type="PROSITE" id="PS51900">
    <property type="entry name" value="CB"/>
    <property type="match status" value="1"/>
</dbReference>
<reference evidence="7 8" key="1">
    <citation type="submission" date="2012-07" db="EMBL/GenBank/DDBJ databases">
        <authorList>
            <person name="Durkin A.S."/>
            <person name="McCorrison J."/>
            <person name="Torralba M."/>
            <person name="Gillis M."/>
            <person name="Methe B."/>
            <person name="Sutton G."/>
            <person name="Nelson K.E."/>
        </authorList>
    </citation>
    <scope>NUCLEOTIDE SEQUENCE [LARGE SCALE GENOMIC DNA]</scope>
    <source>
        <strain evidence="7 8">Fnf 1007</strain>
    </source>
</reference>
<evidence type="ECO:0000313" key="8">
    <source>
        <dbReference type="Proteomes" id="UP000003120"/>
    </source>
</evidence>
<gene>
    <name evidence="7" type="ORF">HMPREF1127_0124</name>
</gene>
<dbReference type="RefSeq" id="WP_005962752.1">
    <property type="nucleotide sequence ID" value="NZ_ALKK01000054.1"/>
</dbReference>
<dbReference type="Gene3D" id="1.10.443.10">
    <property type="entry name" value="Intergrase catalytic core"/>
    <property type="match status" value="1"/>
</dbReference>
<dbReference type="EMBL" id="ALKK01000054">
    <property type="protein sequence ID" value="EJU16621.1"/>
    <property type="molecule type" value="Genomic_DNA"/>
</dbReference>
<dbReference type="InterPro" id="IPR013762">
    <property type="entry name" value="Integrase-like_cat_sf"/>
</dbReference>
<dbReference type="Gene3D" id="3.30.160.60">
    <property type="entry name" value="Classic Zinc Finger"/>
    <property type="match status" value="1"/>
</dbReference>